<evidence type="ECO:0000256" key="26">
    <source>
        <dbReference type="ARBA" id="ARBA00052458"/>
    </source>
</evidence>
<evidence type="ECO:0000256" key="4">
    <source>
        <dbReference type="ARBA" id="ARBA00022553"/>
    </source>
</evidence>
<evidence type="ECO:0000256" key="12">
    <source>
        <dbReference type="ARBA" id="ARBA00050294"/>
    </source>
</evidence>
<feature type="binding site" evidence="39">
    <location>
        <position position="206"/>
    </location>
    <ligand>
        <name>substrate</name>
    </ligand>
</feature>
<keyword evidence="40" id="KW-0175">Coiled coil</keyword>
<evidence type="ECO:0000256" key="10">
    <source>
        <dbReference type="ARBA" id="ARBA00048052"/>
    </source>
</evidence>
<comment type="catalytic activity">
    <reaction evidence="16">
        <text>N-(15Z-tetracosenoyl)-ethanolamine + H2O = (15Z)-tetracosenoate + ethanolamine</text>
        <dbReference type="Rhea" id="RHEA:63144"/>
        <dbReference type="ChEBI" id="CHEBI:15377"/>
        <dbReference type="ChEBI" id="CHEBI:32392"/>
        <dbReference type="ChEBI" id="CHEBI:57603"/>
        <dbReference type="ChEBI" id="CHEBI:146187"/>
    </reaction>
    <physiologicalReaction direction="left-to-right" evidence="16">
        <dbReference type="Rhea" id="RHEA:63145"/>
    </physiologicalReaction>
</comment>
<evidence type="ECO:0000256" key="30">
    <source>
        <dbReference type="ARBA" id="ARBA00052709"/>
    </source>
</evidence>
<feature type="active site" description="Charge relay system" evidence="38">
    <location>
        <position position="232"/>
    </location>
</feature>
<evidence type="ECO:0000256" key="36">
    <source>
        <dbReference type="ARBA" id="ARBA00077157"/>
    </source>
</evidence>
<evidence type="ECO:0000256" key="8">
    <source>
        <dbReference type="ARBA" id="ARBA00047450"/>
    </source>
</evidence>
<dbReference type="PROSITE" id="PS00571">
    <property type="entry name" value="AMIDASES"/>
    <property type="match status" value="1"/>
</dbReference>
<evidence type="ECO:0000256" key="16">
    <source>
        <dbReference type="ARBA" id="ARBA00050992"/>
    </source>
</evidence>
<dbReference type="Ensembl" id="ENSEAST00005069574.1">
    <property type="protein sequence ID" value="ENSEASP00005056978.1"/>
    <property type="gene ID" value="ENSEASG00005031490.1"/>
</dbReference>
<comment type="catalytic activity">
    <reaction evidence="10">
        <text>N-(9Z-octadecenoyl) ethanolamine + H2O = ethanolamine + (9Z)-octadecenoate</text>
        <dbReference type="Rhea" id="RHEA:45060"/>
        <dbReference type="ChEBI" id="CHEBI:15377"/>
        <dbReference type="ChEBI" id="CHEBI:30823"/>
        <dbReference type="ChEBI" id="CHEBI:57603"/>
        <dbReference type="ChEBI" id="CHEBI:71466"/>
    </reaction>
    <physiologicalReaction direction="left-to-right" evidence="10">
        <dbReference type="Rhea" id="RHEA:45061"/>
    </physiologicalReaction>
</comment>
<evidence type="ECO:0000313" key="43">
    <source>
        <dbReference type="Proteomes" id="UP000694387"/>
    </source>
</evidence>
<dbReference type="PANTHER" id="PTHR45847">
    <property type="entry name" value="FATTY ACID AMIDE HYDROLASE"/>
    <property type="match status" value="1"/>
</dbReference>
<comment type="catalytic activity">
    <reaction evidence="13">
        <text>(11Z,14Z)-eicosadienamide + H2O = (11Z,14Z)-eicosadienoate + NH4(+)</text>
        <dbReference type="Rhea" id="RHEA:63004"/>
        <dbReference type="ChEBI" id="CHEBI:15377"/>
        <dbReference type="ChEBI" id="CHEBI:28938"/>
        <dbReference type="ChEBI" id="CHEBI:77220"/>
        <dbReference type="ChEBI" id="CHEBI:146165"/>
    </reaction>
    <physiologicalReaction direction="left-to-right" evidence="13">
        <dbReference type="Rhea" id="RHEA:63005"/>
    </physiologicalReaction>
</comment>
<evidence type="ECO:0000313" key="42">
    <source>
        <dbReference type="Ensembl" id="ENSEASP00005056978.1"/>
    </source>
</evidence>
<feature type="active site" description="Charge relay system" evidence="38">
    <location>
        <position position="157"/>
    </location>
</feature>
<comment type="catalytic activity">
    <reaction evidence="14">
        <text>1-O-methyl-(5Z,8Z,11Z,14Z)-eicosatetraenoate + H2O = methanol + (5Z,8Z,11Z,14Z)-eicosatetraenoate + H(+)</text>
        <dbReference type="Rhea" id="RHEA:63052"/>
        <dbReference type="ChEBI" id="CHEBI:15377"/>
        <dbReference type="ChEBI" id="CHEBI:15378"/>
        <dbReference type="ChEBI" id="CHEBI:17790"/>
        <dbReference type="ChEBI" id="CHEBI:32395"/>
        <dbReference type="ChEBI" id="CHEBI:78033"/>
    </reaction>
    <physiologicalReaction direction="left-to-right" evidence="14">
        <dbReference type="Rhea" id="RHEA:63053"/>
    </physiologicalReaction>
</comment>
<feature type="coiled-coil region" evidence="40">
    <location>
        <begin position="46"/>
        <end position="73"/>
    </location>
</feature>
<name>A0A9L0JWX5_EQUAS</name>
<evidence type="ECO:0000256" key="15">
    <source>
        <dbReference type="ARBA" id="ARBA00050766"/>
    </source>
</evidence>
<evidence type="ECO:0000256" key="19">
    <source>
        <dbReference type="ARBA" id="ARBA00051346"/>
    </source>
</evidence>
<dbReference type="GO" id="GO:0009062">
    <property type="term" value="P:fatty acid catabolic process"/>
    <property type="evidence" value="ECO:0007669"/>
    <property type="project" value="TreeGrafter"/>
</dbReference>
<evidence type="ECO:0000256" key="14">
    <source>
        <dbReference type="ARBA" id="ARBA00050481"/>
    </source>
</evidence>
<comment type="catalytic activity">
    <reaction evidence="27">
        <text>(6Z)-octadecenamide + H2O = (6Z)-octadecenoate + NH4(+)</text>
        <dbReference type="Rhea" id="RHEA:63008"/>
        <dbReference type="ChEBI" id="CHEBI:15377"/>
        <dbReference type="ChEBI" id="CHEBI:28938"/>
        <dbReference type="ChEBI" id="CHEBI:32375"/>
        <dbReference type="ChEBI" id="CHEBI:146168"/>
    </reaction>
    <physiologicalReaction direction="left-to-right" evidence="27">
        <dbReference type="Rhea" id="RHEA:63009"/>
    </physiologicalReaction>
</comment>
<comment type="catalytic activity">
    <reaction evidence="31">
        <text>(11Z,14Z,17Z)-eicosatrienamide + H2O = (11Z,14Z,17Z)-eicosatrienoate + NH4(+)</text>
        <dbReference type="Rhea" id="RHEA:63000"/>
        <dbReference type="ChEBI" id="CHEBI:15377"/>
        <dbReference type="ChEBI" id="CHEBI:28938"/>
        <dbReference type="ChEBI" id="CHEBI:77223"/>
        <dbReference type="ChEBI" id="CHEBI:146164"/>
    </reaction>
    <physiologicalReaction direction="left-to-right" evidence="31">
        <dbReference type="Rhea" id="RHEA:63001"/>
    </physiologicalReaction>
</comment>
<feature type="active site" description="Acyl-ester intermediate" evidence="38">
    <location>
        <position position="256"/>
    </location>
</feature>
<dbReference type="Gene3D" id="3.90.1300.10">
    <property type="entry name" value="Amidase signature (AS) domain"/>
    <property type="match status" value="1"/>
</dbReference>
<comment type="catalytic activity">
    <reaction evidence="33">
        <text>(15Z)-tetracosenamide + H2O = (15Z)-tetracosenoate + NH4(+)</text>
        <dbReference type="Rhea" id="RHEA:63028"/>
        <dbReference type="ChEBI" id="CHEBI:15377"/>
        <dbReference type="ChEBI" id="CHEBI:28938"/>
        <dbReference type="ChEBI" id="CHEBI:32392"/>
        <dbReference type="ChEBI" id="CHEBI:146166"/>
    </reaction>
    <physiologicalReaction direction="left-to-right" evidence="33">
        <dbReference type="Rhea" id="RHEA:63029"/>
    </physiologicalReaction>
</comment>
<evidence type="ECO:0000256" key="24">
    <source>
        <dbReference type="ARBA" id="ARBA00052337"/>
    </source>
</evidence>
<evidence type="ECO:0000256" key="9">
    <source>
        <dbReference type="ARBA" id="ARBA00047476"/>
    </source>
</evidence>
<comment type="catalytic activity">
    <reaction evidence="28">
        <text>N-(15Z-tetracosenoyl)-taurine + H2O = (15Z)-tetracosenoate + taurine</text>
        <dbReference type="Rhea" id="RHEA:63160"/>
        <dbReference type="ChEBI" id="CHEBI:15377"/>
        <dbReference type="ChEBI" id="CHEBI:32392"/>
        <dbReference type="ChEBI" id="CHEBI:146198"/>
        <dbReference type="ChEBI" id="CHEBI:507393"/>
    </reaction>
    <physiologicalReaction direction="left-to-right" evidence="28">
        <dbReference type="Rhea" id="RHEA:63161"/>
    </physiologicalReaction>
</comment>
<comment type="catalytic activity">
    <reaction evidence="17">
        <text>(5Z,8Z,11Z,14Z)-eicosatetraenamide + H2O = (5Z,8Z,11Z,14Z)-eicosatetraenoate + NH4(+)</text>
        <dbReference type="Rhea" id="RHEA:63016"/>
        <dbReference type="ChEBI" id="CHEBI:15377"/>
        <dbReference type="ChEBI" id="CHEBI:28938"/>
        <dbReference type="ChEBI" id="CHEBI:32395"/>
        <dbReference type="ChEBI" id="CHEBI:137830"/>
    </reaction>
    <physiologicalReaction direction="left-to-right" evidence="17">
        <dbReference type="Rhea" id="RHEA:63017"/>
    </physiologicalReaction>
</comment>
<reference evidence="42 43" key="1">
    <citation type="journal article" date="2020" name="Nat. Commun.">
        <title>Donkey genomes provide new insights into domestication and selection for coat color.</title>
        <authorList>
            <person name="Wang"/>
            <person name="C."/>
            <person name="Li"/>
            <person name="H."/>
            <person name="Guo"/>
            <person name="Y."/>
            <person name="Huang"/>
            <person name="J."/>
            <person name="Sun"/>
            <person name="Y."/>
            <person name="Min"/>
            <person name="J."/>
            <person name="Wang"/>
            <person name="J."/>
            <person name="Fang"/>
            <person name="X."/>
            <person name="Zhao"/>
            <person name="Z."/>
            <person name="Wang"/>
            <person name="S."/>
            <person name="Zhang"/>
            <person name="Y."/>
            <person name="Liu"/>
            <person name="Q."/>
            <person name="Jiang"/>
            <person name="Q."/>
            <person name="Wang"/>
            <person name="X."/>
            <person name="Guo"/>
            <person name="Y."/>
            <person name="Yang"/>
            <person name="C."/>
            <person name="Wang"/>
            <person name="Y."/>
            <person name="Tian"/>
            <person name="F."/>
            <person name="Zhuang"/>
            <person name="G."/>
            <person name="Fan"/>
            <person name="Y."/>
            <person name="Gao"/>
            <person name="Q."/>
            <person name="Li"/>
            <person name="Y."/>
            <person name="Ju"/>
            <person name="Z."/>
            <person name="Li"/>
            <person name="J."/>
            <person name="Li"/>
            <person name="R."/>
            <person name="Hou"/>
            <person name="M."/>
            <person name="Yang"/>
            <person name="G."/>
            <person name="Liu"/>
            <person name="G."/>
            <person name="Liu"/>
            <person name="W."/>
            <person name="Guo"/>
            <person name="J."/>
            <person name="Pan"/>
            <person name="S."/>
            <person name="Fan"/>
            <person name="G."/>
            <person name="Zhang"/>
            <person name="W."/>
            <person name="Zhang"/>
            <person name="R."/>
            <person name="Yu"/>
            <person name="J."/>
            <person name="Zhang"/>
            <person name="X."/>
            <person name="Yin"/>
            <person name="Q."/>
            <person name="Ji"/>
            <person name="C."/>
            <person name="Jin"/>
            <person name="Y."/>
            <person name="Yue"/>
            <person name="G."/>
            <person name="Liu"/>
            <person name="M."/>
            <person name="Xu"/>
            <person name="J."/>
            <person name="Liu"/>
            <person name="S."/>
            <person name="Jordana"/>
            <person name="J."/>
            <person name="Noce"/>
            <person name="A."/>
            <person name="Amills"/>
            <person name="M."/>
            <person name="Wu"/>
            <person name="D.D."/>
            <person name="Li"/>
            <person name="S."/>
            <person name="Zhou"/>
            <person name="X. and Zhong"/>
            <person name="J."/>
        </authorList>
    </citation>
    <scope>NUCLEOTIDE SEQUENCE [LARGE SCALE GENOMIC DNA]</scope>
</reference>
<comment type="similarity">
    <text evidence="2">Belongs to the amidase family.</text>
</comment>
<evidence type="ECO:0000256" key="21">
    <source>
        <dbReference type="ARBA" id="ARBA00051492"/>
    </source>
</evidence>
<evidence type="ECO:0000256" key="3">
    <source>
        <dbReference type="ARBA" id="ARBA00012112"/>
    </source>
</evidence>
<comment type="catalytic activity">
    <reaction evidence="1">
        <text>(9Z)-octadecenamide + H2O = (9Z)-octadecenoate + NH4(+)</text>
        <dbReference type="Rhea" id="RHEA:26506"/>
        <dbReference type="ChEBI" id="CHEBI:15377"/>
        <dbReference type="ChEBI" id="CHEBI:28938"/>
        <dbReference type="ChEBI" id="CHEBI:30823"/>
        <dbReference type="ChEBI" id="CHEBI:116314"/>
        <dbReference type="EC" id="3.5.1.99"/>
    </reaction>
    <physiologicalReaction direction="left-to-right" evidence="1">
        <dbReference type="Rhea" id="RHEA:26507"/>
    </physiologicalReaction>
</comment>
<evidence type="ECO:0000256" key="31">
    <source>
        <dbReference type="ARBA" id="ARBA00052818"/>
    </source>
</evidence>
<dbReference type="InterPro" id="IPR036928">
    <property type="entry name" value="AS_sf"/>
</dbReference>
<comment type="catalytic activity">
    <reaction evidence="9">
        <text>2-(5Z,8Z,11Z,14Z-eicosatetraenoyl)-glycerol + H2O = glycerol + (5Z,8Z,11Z,14Z)-eicosatetraenoate + H(+)</text>
        <dbReference type="Rhea" id="RHEA:26132"/>
        <dbReference type="ChEBI" id="CHEBI:15377"/>
        <dbReference type="ChEBI" id="CHEBI:15378"/>
        <dbReference type="ChEBI" id="CHEBI:17754"/>
        <dbReference type="ChEBI" id="CHEBI:32395"/>
        <dbReference type="ChEBI" id="CHEBI:52392"/>
    </reaction>
    <physiologicalReaction direction="left-to-right" evidence="9">
        <dbReference type="Rhea" id="RHEA:26133"/>
    </physiologicalReaction>
</comment>
<evidence type="ECO:0000256" key="6">
    <source>
        <dbReference type="ARBA" id="ARBA00022963"/>
    </source>
</evidence>
<dbReference type="SUPFAM" id="SSF75304">
    <property type="entry name" value="Amidase signature (AS) enzymes"/>
    <property type="match status" value="1"/>
</dbReference>
<evidence type="ECO:0000256" key="39">
    <source>
        <dbReference type="PIRSR" id="PIRSR001221-2"/>
    </source>
</evidence>
<dbReference type="FunFam" id="3.90.1300.10:FF:000001">
    <property type="entry name" value="Fatty-acid amide hydrolase 1"/>
    <property type="match status" value="1"/>
</dbReference>
<accession>A0A9L0JWX5</accession>
<evidence type="ECO:0000256" key="32">
    <source>
        <dbReference type="ARBA" id="ARBA00052857"/>
    </source>
</evidence>
<comment type="catalytic activity">
    <reaction evidence="19">
        <text>N-(9Z-hexadecenoyl) ethanolamine + H2O = (9Z)-hexadecenoate + ethanolamine</text>
        <dbReference type="Rhea" id="RHEA:35563"/>
        <dbReference type="ChEBI" id="CHEBI:15377"/>
        <dbReference type="ChEBI" id="CHEBI:32372"/>
        <dbReference type="ChEBI" id="CHEBI:57603"/>
        <dbReference type="ChEBI" id="CHEBI:71465"/>
    </reaction>
    <physiologicalReaction direction="left-to-right" evidence="19">
        <dbReference type="Rhea" id="RHEA:35564"/>
    </physiologicalReaction>
</comment>
<feature type="binding site" evidence="39">
    <location>
        <begin position="253"/>
        <end position="256"/>
    </location>
    <ligand>
        <name>substrate</name>
    </ligand>
</feature>
<dbReference type="InterPro" id="IPR052096">
    <property type="entry name" value="Endocannabinoid_amidase"/>
</dbReference>
<comment type="catalytic activity">
    <reaction evidence="21">
        <text>N-tetracosanoyl-taurine + H2O = tetracosanoate + taurine</text>
        <dbReference type="Rhea" id="RHEA:63140"/>
        <dbReference type="ChEBI" id="CHEBI:15377"/>
        <dbReference type="ChEBI" id="CHEBI:31014"/>
        <dbReference type="ChEBI" id="CHEBI:132049"/>
        <dbReference type="ChEBI" id="CHEBI:507393"/>
    </reaction>
    <physiologicalReaction direction="left-to-right" evidence="21">
        <dbReference type="Rhea" id="RHEA:63141"/>
    </physiologicalReaction>
</comment>
<dbReference type="PIRSF" id="PIRSF001221">
    <property type="entry name" value="Amidase_fungi"/>
    <property type="match status" value="1"/>
</dbReference>
<sequence>MQRIQDMLGYERLTQLLPTTKLDGRVITAILCGFGAGILLRKWLFRRQLQKKIAKAQEQRERLLEQMKAAVHRFKQKHPDIRAESILSLSLLELSEKLQEGTFSPENVLYTYMEQALKVNEELNCLTDFIPDCEEQLRELQKRKEKGLLYGIPVSLKEHYDYKNHVSSCGLVSFLGIPAKDDSVIVKVLKSQGAIPFVKTNVPQTMLSYDSSNVIFGKTLHPQNPKKSPGGSSSGEGALIAGGGSILGLGSDVGGSIRIPSSFCGICGLKPTASRLSFLGIPVPLPGMDTVTASLGPMARDVDSLALCMRALLCEELFHLDPSLPPLSFNDEVYASSKPLRIGYYESDGFSQPTPSMKRAIQQTKQLLEKAGHELIPFSVPRTEHMVYELFLGGIFADGIETLHDLLKNEMIDPCIHYLFRLSYFPAFVKRLLSFLLKPMFPRLAKFLDKTCGIGSVKKLWKQHDAVKTYQCEFIDKWKSLELDVILCPAVCPAFNLASSGILLGVTSYTFLYNVLNFPAGTVTVDTVTEEDEEELKQYQGYYHDFWDTQLRKSVEGGVGLPIAVQCVALPWQDELCLRLMKEVETVTREWRRCR</sequence>
<feature type="binding site" evidence="39">
    <location>
        <position position="232"/>
    </location>
    <ligand>
        <name>substrate</name>
    </ligand>
</feature>
<keyword evidence="43" id="KW-1185">Reference proteome</keyword>
<evidence type="ECO:0000256" key="35">
    <source>
        <dbReference type="ARBA" id="ARBA00077111"/>
    </source>
</evidence>
<comment type="catalytic activity">
    <reaction evidence="24">
        <text>(9Z,12Z,15Z)-octadecatrienamide + H2O = (9Z,12Z,15Z)-octadecatrienoate + NH4(+)</text>
        <dbReference type="Rhea" id="RHEA:62976"/>
        <dbReference type="ChEBI" id="CHEBI:15377"/>
        <dbReference type="ChEBI" id="CHEBI:28938"/>
        <dbReference type="ChEBI" id="CHEBI:32387"/>
        <dbReference type="ChEBI" id="CHEBI:142684"/>
    </reaction>
    <physiologicalReaction direction="left-to-right" evidence="24">
        <dbReference type="Rhea" id="RHEA:62977"/>
    </physiologicalReaction>
</comment>
<dbReference type="AlphaFoldDB" id="A0A9L0JWX5"/>
<protein>
    <recommendedName>
        <fullName evidence="34">Fatty-acid amide hydrolase 1</fullName>
        <ecNumber evidence="3">3.5.1.99</ecNumber>
    </recommendedName>
    <alternativeName>
        <fullName evidence="37">Anandamide amidohydrolase 1</fullName>
    </alternativeName>
    <alternativeName>
        <fullName evidence="35">Fatty acid ester hydrolase</fullName>
    </alternativeName>
    <alternativeName>
        <fullName evidence="36">Oleamide hydrolase 1</fullName>
    </alternativeName>
</protein>
<evidence type="ECO:0000256" key="18">
    <source>
        <dbReference type="ARBA" id="ARBA00051311"/>
    </source>
</evidence>
<dbReference type="InterPro" id="IPR020556">
    <property type="entry name" value="Amidase_CS"/>
</dbReference>
<comment type="catalytic activity">
    <reaction evidence="22">
        <text>N-docosanoyl-taurine + H2O = docosanoate + taurine</text>
        <dbReference type="Rhea" id="RHEA:63156"/>
        <dbReference type="ChEBI" id="CHEBI:15377"/>
        <dbReference type="ChEBI" id="CHEBI:23858"/>
        <dbReference type="ChEBI" id="CHEBI:146196"/>
        <dbReference type="ChEBI" id="CHEBI:507393"/>
    </reaction>
    <physiologicalReaction direction="left-to-right" evidence="22">
        <dbReference type="Rhea" id="RHEA:63157"/>
    </physiologicalReaction>
</comment>
<organism evidence="42 43">
    <name type="scientific">Equus asinus</name>
    <name type="common">Donkey</name>
    <name type="synonym">Equus africanus asinus</name>
    <dbReference type="NCBI Taxonomy" id="9793"/>
    <lineage>
        <taxon>Eukaryota</taxon>
        <taxon>Metazoa</taxon>
        <taxon>Chordata</taxon>
        <taxon>Craniata</taxon>
        <taxon>Vertebrata</taxon>
        <taxon>Euteleostomi</taxon>
        <taxon>Mammalia</taxon>
        <taxon>Eutheria</taxon>
        <taxon>Laurasiatheria</taxon>
        <taxon>Perissodactyla</taxon>
        <taxon>Equidae</taxon>
        <taxon>Equus</taxon>
    </lineage>
</organism>
<dbReference type="GO" id="GO:0017064">
    <property type="term" value="F:fatty acid amide hydrolase activity"/>
    <property type="evidence" value="ECO:0007669"/>
    <property type="project" value="UniProtKB-EC"/>
</dbReference>
<evidence type="ECO:0000256" key="5">
    <source>
        <dbReference type="ARBA" id="ARBA00022801"/>
    </source>
</evidence>
<evidence type="ECO:0000256" key="1">
    <source>
        <dbReference type="ARBA" id="ARBA00000208"/>
    </source>
</evidence>
<evidence type="ECO:0000256" key="40">
    <source>
        <dbReference type="SAM" id="Coils"/>
    </source>
</evidence>
<dbReference type="InterPro" id="IPR023631">
    <property type="entry name" value="Amidase_dom"/>
</dbReference>
<evidence type="ECO:0000256" key="27">
    <source>
        <dbReference type="ARBA" id="ARBA00052512"/>
    </source>
</evidence>
<comment type="catalytic activity">
    <reaction evidence="12">
        <text>N-(5Z,8Z,11Z,14Z-eicosatetraenoyl)-L-serine + H2O = (5Z,8Z,11Z,14Z)-eicosatetraenoate + L-serine</text>
        <dbReference type="Rhea" id="RHEA:64116"/>
        <dbReference type="ChEBI" id="CHEBI:15377"/>
        <dbReference type="ChEBI" id="CHEBI:32395"/>
        <dbReference type="ChEBI" id="CHEBI:33384"/>
        <dbReference type="ChEBI" id="CHEBI:149697"/>
    </reaction>
    <physiologicalReaction direction="left-to-right" evidence="12">
        <dbReference type="Rhea" id="RHEA:64117"/>
    </physiologicalReaction>
</comment>
<gene>
    <name evidence="42" type="primary">LOC106833445</name>
</gene>
<comment type="catalytic activity">
    <reaction evidence="20">
        <text>N-octadecanoyl ethanolamine + H2O = octadecanoate + ethanolamine</text>
        <dbReference type="Rhea" id="RHEA:63124"/>
        <dbReference type="ChEBI" id="CHEBI:15377"/>
        <dbReference type="ChEBI" id="CHEBI:25629"/>
        <dbReference type="ChEBI" id="CHEBI:57603"/>
        <dbReference type="ChEBI" id="CHEBI:85299"/>
    </reaction>
    <physiologicalReaction direction="left-to-right" evidence="20">
        <dbReference type="Rhea" id="RHEA:63125"/>
    </physiologicalReaction>
</comment>
<evidence type="ECO:0000259" key="41">
    <source>
        <dbReference type="Pfam" id="PF01425"/>
    </source>
</evidence>
<evidence type="ECO:0000256" key="23">
    <source>
        <dbReference type="ARBA" id="ARBA00052289"/>
    </source>
</evidence>
<reference evidence="42" key="3">
    <citation type="submission" date="2025-09" db="UniProtKB">
        <authorList>
            <consortium name="Ensembl"/>
        </authorList>
    </citation>
    <scope>IDENTIFICATION</scope>
</reference>
<evidence type="ECO:0000256" key="17">
    <source>
        <dbReference type="ARBA" id="ARBA00051200"/>
    </source>
</evidence>
<proteinExistence type="inferred from homology"/>
<comment type="catalytic activity">
    <reaction evidence="18">
        <text>(11Z)-eicosenamide + H2O = (11Z)-eicosenoate + NH4(+)</text>
        <dbReference type="Rhea" id="RHEA:63120"/>
        <dbReference type="ChEBI" id="CHEBI:15377"/>
        <dbReference type="ChEBI" id="CHEBI:28938"/>
        <dbReference type="ChEBI" id="CHEBI:32426"/>
        <dbReference type="ChEBI" id="CHEBI:146167"/>
    </reaction>
    <physiologicalReaction direction="left-to-right" evidence="18">
        <dbReference type="Rhea" id="RHEA:63121"/>
    </physiologicalReaction>
</comment>
<evidence type="ECO:0000256" key="7">
    <source>
        <dbReference type="ARBA" id="ARBA00023098"/>
    </source>
</evidence>
<evidence type="ECO:0000256" key="33">
    <source>
        <dbReference type="ARBA" id="ARBA00052906"/>
    </source>
</evidence>
<keyword evidence="6" id="KW-0442">Lipid degradation</keyword>
<keyword evidence="7" id="KW-0443">Lipid metabolism</keyword>
<evidence type="ECO:0000256" key="2">
    <source>
        <dbReference type="ARBA" id="ARBA00009199"/>
    </source>
</evidence>
<evidence type="ECO:0000256" key="20">
    <source>
        <dbReference type="ARBA" id="ARBA00051454"/>
    </source>
</evidence>
<comment type="catalytic activity">
    <reaction evidence="8">
        <text>(9Z)-octadecenoate + glycine = N-(9Z-octadecenoyl)glycine + H2O</text>
        <dbReference type="Rhea" id="RHEA:51316"/>
        <dbReference type="ChEBI" id="CHEBI:15377"/>
        <dbReference type="ChEBI" id="CHEBI:30823"/>
        <dbReference type="ChEBI" id="CHEBI:57305"/>
        <dbReference type="ChEBI" id="CHEBI:133992"/>
    </reaction>
    <physiologicalReaction direction="right-to-left" evidence="8">
        <dbReference type="Rhea" id="RHEA:51318"/>
    </physiologicalReaction>
</comment>
<keyword evidence="5" id="KW-0378">Hydrolase</keyword>
<comment type="catalytic activity">
    <reaction evidence="23">
        <text>N-(9Z-octadecenoyl)-taurine + H2O = taurine + (9Z)-octadecenoate</text>
        <dbReference type="Rhea" id="RHEA:63148"/>
        <dbReference type="ChEBI" id="CHEBI:15377"/>
        <dbReference type="ChEBI" id="CHEBI:30823"/>
        <dbReference type="ChEBI" id="CHEBI:146191"/>
        <dbReference type="ChEBI" id="CHEBI:507393"/>
    </reaction>
    <physiologicalReaction direction="left-to-right" evidence="23">
        <dbReference type="Rhea" id="RHEA:63149"/>
    </physiologicalReaction>
</comment>
<keyword evidence="4" id="KW-0597">Phosphoprotein</keyword>
<dbReference type="PANTHER" id="PTHR45847:SF8">
    <property type="entry name" value="FATTY ACID AMIDE HYDROLASE-RELATED"/>
    <property type="match status" value="1"/>
</dbReference>
<comment type="catalytic activity">
    <reaction evidence="25">
        <text>(9Z,12Z)-octadecadienamide + H2O = (9Z,12Z)-octadecadienoate + NH4(+)</text>
        <dbReference type="Rhea" id="RHEA:63020"/>
        <dbReference type="ChEBI" id="CHEBI:15377"/>
        <dbReference type="ChEBI" id="CHEBI:28938"/>
        <dbReference type="ChEBI" id="CHEBI:30245"/>
        <dbReference type="ChEBI" id="CHEBI:82984"/>
    </reaction>
    <physiologicalReaction direction="left-to-right" evidence="25">
        <dbReference type="Rhea" id="RHEA:63021"/>
    </physiologicalReaction>
</comment>
<evidence type="ECO:0000256" key="22">
    <source>
        <dbReference type="ARBA" id="ARBA00051914"/>
    </source>
</evidence>
<comment type="catalytic activity">
    <reaction evidence="30">
        <text>N-(5Z,8Z,11Z,14Z)-eicosatetraenoyl-glycine + H2O = (5Z,8Z,11Z,14Z)-eicosatetraenoate + glycine</text>
        <dbReference type="Rhea" id="RHEA:64108"/>
        <dbReference type="ChEBI" id="CHEBI:15377"/>
        <dbReference type="ChEBI" id="CHEBI:32395"/>
        <dbReference type="ChEBI" id="CHEBI:57305"/>
        <dbReference type="ChEBI" id="CHEBI:59002"/>
    </reaction>
    <physiologicalReaction direction="left-to-right" evidence="30">
        <dbReference type="Rhea" id="RHEA:64109"/>
    </physiologicalReaction>
</comment>
<dbReference type="GeneTree" id="ENSGT00940000163316"/>
<dbReference type="GO" id="GO:0004040">
    <property type="term" value="F:amidase activity"/>
    <property type="evidence" value="ECO:0007669"/>
    <property type="project" value="TreeGrafter"/>
</dbReference>
<evidence type="ECO:0000256" key="28">
    <source>
        <dbReference type="ARBA" id="ARBA00052514"/>
    </source>
</evidence>
<dbReference type="Pfam" id="PF01425">
    <property type="entry name" value="Amidase"/>
    <property type="match status" value="1"/>
</dbReference>
<comment type="catalytic activity">
    <reaction evidence="29">
        <text>N-tricosanoyl-taurine + H2O = tricosanoate + taurine</text>
        <dbReference type="Rhea" id="RHEA:63164"/>
        <dbReference type="ChEBI" id="CHEBI:15377"/>
        <dbReference type="ChEBI" id="CHEBI:79007"/>
        <dbReference type="ChEBI" id="CHEBI:146197"/>
        <dbReference type="ChEBI" id="CHEBI:507393"/>
    </reaction>
    <physiologicalReaction direction="left-to-right" evidence="29">
        <dbReference type="Rhea" id="RHEA:63165"/>
    </physiologicalReaction>
</comment>
<comment type="catalytic activity">
    <reaction evidence="26">
        <text>N-docosanoyl-ethanolamine + H2O = docosanoate + ethanolamine</text>
        <dbReference type="Rhea" id="RHEA:63128"/>
        <dbReference type="ChEBI" id="CHEBI:15377"/>
        <dbReference type="ChEBI" id="CHEBI:23858"/>
        <dbReference type="ChEBI" id="CHEBI:57603"/>
        <dbReference type="ChEBI" id="CHEBI:146186"/>
    </reaction>
    <physiologicalReaction direction="left-to-right" evidence="26">
        <dbReference type="Rhea" id="RHEA:63129"/>
    </physiologicalReaction>
</comment>
<evidence type="ECO:0000256" key="11">
    <source>
        <dbReference type="ARBA" id="ARBA00048606"/>
    </source>
</evidence>
<dbReference type="Proteomes" id="UP000694387">
    <property type="component" value="Chromosome 8"/>
</dbReference>
<dbReference type="EC" id="3.5.1.99" evidence="3"/>
<comment type="catalytic activity">
    <reaction evidence="15">
        <text>tetradecamide + H2O = tetradecanoate + NH4(+)</text>
        <dbReference type="Rhea" id="RHEA:62992"/>
        <dbReference type="ChEBI" id="CHEBI:15377"/>
        <dbReference type="ChEBI" id="CHEBI:28938"/>
        <dbReference type="ChEBI" id="CHEBI:30807"/>
        <dbReference type="ChEBI" id="CHEBI:137125"/>
    </reaction>
    <physiologicalReaction direction="left-to-right" evidence="15">
        <dbReference type="Rhea" id="RHEA:62993"/>
    </physiologicalReaction>
</comment>
<reference evidence="42" key="2">
    <citation type="submission" date="2025-08" db="UniProtKB">
        <authorList>
            <consortium name="Ensembl"/>
        </authorList>
    </citation>
    <scope>IDENTIFICATION</scope>
</reference>
<comment type="catalytic activity">
    <reaction evidence="32">
        <text>(8Z,11Z,14Z)-eicosatrienamide + H2O = (8Z,11Z,14Z)-eicosatrienoate + NH4(+)</text>
        <dbReference type="Rhea" id="RHEA:62996"/>
        <dbReference type="ChEBI" id="CHEBI:15377"/>
        <dbReference type="ChEBI" id="CHEBI:28938"/>
        <dbReference type="ChEBI" id="CHEBI:71589"/>
        <dbReference type="ChEBI" id="CHEBI:146163"/>
    </reaction>
    <physiologicalReaction direction="left-to-right" evidence="32">
        <dbReference type="Rhea" id="RHEA:62997"/>
    </physiologicalReaction>
</comment>
<feature type="domain" description="Amidase" evidence="41">
    <location>
        <begin position="108"/>
        <end position="578"/>
    </location>
</feature>
<evidence type="ECO:0000256" key="38">
    <source>
        <dbReference type="PIRSR" id="PIRSR001221-1"/>
    </source>
</evidence>
<evidence type="ECO:0000256" key="37">
    <source>
        <dbReference type="ARBA" id="ARBA00077216"/>
    </source>
</evidence>
<evidence type="ECO:0000256" key="29">
    <source>
        <dbReference type="ARBA" id="ARBA00052634"/>
    </source>
</evidence>
<evidence type="ECO:0000256" key="25">
    <source>
        <dbReference type="ARBA" id="ARBA00052426"/>
    </source>
</evidence>
<comment type="catalytic activity">
    <reaction evidence="11">
        <text>N-(5Z,8Z,11Z,14Z-eicosatetraenoyl)-ethanolamine + H2O = ethanolamine + (5Z,8Z,11Z,14Z)-eicosatetraenoate</text>
        <dbReference type="Rhea" id="RHEA:26136"/>
        <dbReference type="ChEBI" id="CHEBI:2700"/>
        <dbReference type="ChEBI" id="CHEBI:15377"/>
        <dbReference type="ChEBI" id="CHEBI:32395"/>
        <dbReference type="ChEBI" id="CHEBI:57603"/>
        <dbReference type="EC" id="3.5.1.99"/>
    </reaction>
    <physiologicalReaction direction="left-to-right" evidence="11">
        <dbReference type="Rhea" id="RHEA:26137"/>
    </physiologicalReaction>
</comment>
<evidence type="ECO:0000256" key="13">
    <source>
        <dbReference type="ARBA" id="ARBA00050403"/>
    </source>
</evidence>
<evidence type="ECO:0000256" key="34">
    <source>
        <dbReference type="ARBA" id="ARBA00073178"/>
    </source>
</evidence>